<dbReference type="InterPro" id="IPR004035">
    <property type="entry name" value="Endouclease-III_FeS-bd_BS"/>
</dbReference>
<feature type="binding site" evidence="12">
    <location>
        <position position="189"/>
    </location>
    <ligand>
        <name>[4Fe-4S] cluster</name>
        <dbReference type="ChEBI" id="CHEBI:49883"/>
    </ligand>
</feature>
<keyword evidence="3 12" id="KW-0479">Metal-binding</keyword>
<feature type="binding site" evidence="12">
    <location>
        <position position="199"/>
    </location>
    <ligand>
        <name>[4Fe-4S] cluster</name>
        <dbReference type="ChEBI" id="CHEBI:49883"/>
    </ligand>
</feature>
<dbReference type="SMART" id="SM00478">
    <property type="entry name" value="ENDO3c"/>
    <property type="match status" value="1"/>
</dbReference>
<evidence type="ECO:0000256" key="5">
    <source>
        <dbReference type="ARBA" id="ARBA00022801"/>
    </source>
</evidence>
<dbReference type="FunFam" id="1.10.1670.10:FF:000001">
    <property type="entry name" value="Endonuclease III"/>
    <property type="match status" value="1"/>
</dbReference>
<dbReference type="InterPro" id="IPR003651">
    <property type="entry name" value="Endonuclease3_FeS-loop_motif"/>
</dbReference>
<dbReference type="SUPFAM" id="SSF48150">
    <property type="entry name" value="DNA-glycosylase"/>
    <property type="match status" value="1"/>
</dbReference>
<dbReference type="Pfam" id="PF00730">
    <property type="entry name" value="HhH-GPD"/>
    <property type="match status" value="1"/>
</dbReference>
<evidence type="ECO:0000256" key="9">
    <source>
        <dbReference type="ARBA" id="ARBA00023204"/>
    </source>
</evidence>
<gene>
    <name evidence="12" type="primary">nth</name>
    <name evidence="14" type="ORF">SAMN04487861_1268</name>
</gene>
<dbReference type="Gene3D" id="1.10.1670.10">
    <property type="entry name" value="Helix-hairpin-Helix base-excision DNA repair enzymes (C-terminal)"/>
    <property type="match status" value="1"/>
</dbReference>
<evidence type="ECO:0000256" key="8">
    <source>
        <dbReference type="ARBA" id="ARBA00023125"/>
    </source>
</evidence>
<keyword evidence="14" id="KW-0255">Endonuclease</keyword>
<dbReference type="Pfam" id="PF00633">
    <property type="entry name" value="HHH"/>
    <property type="match status" value="1"/>
</dbReference>
<evidence type="ECO:0000256" key="11">
    <source>
        <dbReference type="ARBA" id="ARBA00023295"/>
    </source>
</evidence>
<protein>
    <recommendedName>
        <fullName evidence="12">Endonuclease III</fullName>
        <ecNumber evidence="12">4.2.99.18</ecNumber>
    </recommendedName>
    <alternativeName>
        <fullName evidence="12">DNA-(apurinic or apyrimidinic site) lyase</fullName>
    </alternativeName>
</protein>
<keyword evidence="7 12" id="KW-0411">Iron-sulfur</keyword>
<evidence type="ECO:0000256" key="7">
    <source>
        <dbReference type="ARBA" id="ARBA00023014"/>
    </source>
</evidence>
<sequence length="211" mass="23500">MRVTKKIKQEQLAILERLYRGAKPELIFRNAFELLIAVILSAQCTDKRVNVTTARLFQKAATPEAILSLGLAQLEEEIRDCGLFRNKAKNILAACQMLCEQYGGEVPADFEALQSLPGVGRKTANVVMSVAFHQPAIAVDTHVFRIANRLKLATGKTPLEVEHGLQKAIPREKWSDAHHWLIWHGRKICKARKPLCTECPLAPVCPSSEPA</sequence>
<dbReference type="SMART" id="SM00525">
    <property type="entry name" value="FES"/>
    <property type="match status" value="1"/>
</dbReference>
<dbReference type="GO" id="GO:0003677">
    <property type="term" value="F:DNA binding"/>
    <property type="evidence" value="ECO:0007669"/>
    <property type="project" value="UniProtKB-UniRule"/>
</dbReference>
<dbReference type="GO" id="GO:0006285">
    <property type="term" value="P:base-excision repair, AP site formation"/>
    <property type="evidence" value="ECO:0007669"/>
    <property type="project" value="TreeGrafter"/>
</dbReference>
<evidence type="ECO:0000259" key="13">
    <source>
        <dbReference type="SMART" id="SM00478"/>
    </source>
</evidence>
<comment type="function">
    <text evidence="12">DNA repair enzyme that has both DNA N-glycosylase activity and AP-lyase activity. The DNA N-glycosylase activity releases various damaged pyrimidines from DNA by cleaving the N-glycosidic bond, leaving an AP (apurinic/apyrimidinic) site. The AP-lyase activity cleaves the phosphodiester bond 3' to the AP site by a beta-elimination, leaving a 3'-terminal unsaturated sugar and a product with a terminal 5'-phosphate.</text>
</comment>
<dbReference type="Gene3D" id="1.10.340.30">
    <property type="entry name" value="Hypothetical protein, domain 2"/>
    <property type="match status" value="1"/>
</dbReference>
<evidence type="ECO:0000256" key="6">
    <source>
        <dbReference type="ARBA" id="ARBA00023004"/>
    </source>
</evidence>
<dbReference type="NCBIfam" id="TIGR01083">
    <property type="entry name" value="nth"/>
    <property type="match status" value="1"/>
</dbReference>
<evidence type="ECO:0000256" key="12">
    <source>
        <dbReference type="HAMAP-Rule" id="MF_00942"/>
    </source>
</evidence>
<keyword evidence="9 12" id="KW-0234">DNA repair</keyword>
<dbReference type="GO" id="GO:0019104">
    <property type="term" value="F:DNA N-glycosylase activity"/>
    <property type="evidence" value="ECO:0007669"/>
    <property type="project" value="UniProtKB-UniRule"/>
</dbReference>
<dbReference type="AlphaFoldDB" id="A0A1I3GZ47"/>
<evidence type="ECO:0000256" key="4">
    <source>
        <dbReference type="ARBA" id="ARBA00022763"/>
    </source>
</evidence>
<accession>A0A1I3GZ47</accession>
<evidence type="ECO:0000256" key="2">
    <source>
        <dbReference type="ARBA" id="ARBA00022485"/>
    </source>
</evidence>
<keyword evidence="8 12" id="KW-0238">DNA-binding</keyword>
<keyword evidence="11 12" id="KW-0326">Glycosidase</keyword>
<dbReference type="InterPro" id="IPR011257">
    <property type="entry name" value="DNA_glycosylase"/>
</dbReference>
<feature type="binding site" evidence="12">
    <location>
        <position position="205"/>
    </location>
    <ligand>
        <name>[4Fe-4S] cluster</name>
        <dbReference type="ChEBI" id="CHEBI:49883"/>
    </ligand>
</feature>
<dbReference type="InterPro" id="IPR004036">
    <property type="entry name" value="Endonuclease-III-like_CS2"/>
</dbReference>
<dbReference type="InterPro" id="IPR003265">
    <property type="entry name" value="HhH-GPD_domain"/>
</dbReference>
<reference evidence="14 15" key="1">
    <citation type="submission" date="2016-10" db="EMBL/GenBank/DDBJ databases">
        <authorList>
            <person name="de Groot N.N."/>
        </authorList>
    </citation>
    <scope>NUCLEOTIDE SEQUENCE [LARGE SCALE GENOMIC DNA]</scope>
    <source>
        <strain evidence="14 15">Z108</strain>
    </source>
</reference>
<keyword evidence="4 12" id="KW-0227">DNA damage</keyword>
<dbReference type="InterPro" id="IPR005759">
    <property type="entry name" value="Nth"/>
</dbReference>
<dbReference type="PANTHER" id="PTHR10359">
    <property type="entry name" value="A/G-SPECIFIC ADENINE GLYCOSYLASE/ENDONUCLEASE III"/>
    <property type="match status" value="1"/>
</dbReference>
<comment type="cofactor">
    <cofactor evidence="12">
        <name>[4Fe-4S] cluster</name>
        <dbReference type="ChEBI" id="CHEBI:49883"/>
    </cofactor>
    <text evidence="12">Binds 1 [4Fe-4S] cluster.</text>
</comment>
<dbReference type="OrthoDB" id="9800977at2"/>
<name>A0A1I3GZ47_SELRU</name>
<proteinExistence type="inferred from homology"/>
<dbReference type="InterPro" id="IPR023170">
    <property type="entry name" value="HhH_base_excis_C"/>
</dbReference>
<keyword evidence="2 12" id="KW-0004">4Fe-4S</keyword>
<keyword evidence="14" id="KW-0540">Nuclease</keyword>
<dbReference type="GO" id="GO:0046872">
    <property type="term" value="F:metal ion binding"/>
    <property type="evidence" value="ECO:0007669"/>
    <property type="project" value="UniProtKB-KW"/>
</dbReference>
<dbReference type="Proteomes" id="UP000183639">
    <property type="component" value="Unassembled WGS sequence"/>
</dbReference>
<dbReference type="RefSeq" id="WP_075445309.1">
    <property type="nucleotide sequence ID" value="NZ_FOQK01000026.1"/>
</dbReference>
<dbReference type="PROSITE" id="PS00764">
    <property type="entry name" value="ENDONUCLEASE_III_1"/>
    <property type="match status" value="1"/>
</dbReference>
<evidence type="ECO:0000256" key="3">
    <source>
        <dbReference type="ARBA" id="ARBA00022723"/>
    </source>
</evidence>
<evidence type="ECO:0000256" key="1">
    <source>
        <dbReference type="ARBA" id="ARBA00008343"/>
    </source>
</evidence>
<dbReference type="EC" id="4.2.99.18" evidence="12"/>
<evidence type="ECO:0000256" key="10">
    <source>
        <dbReference type="ARBA" id="ARBA00023239"/>
    </source>
</evidence>
<keyword evidence="5 12" id="KW-0378">Hydrolase</keyword>
<feature type="binding site" evidence="12">
    <location>
        <position position="196"/>
    </location>
    <ligand>
        <name>[4Fe-4S] cluster</name>
        <dbReference type="ChEBI" id="CHEBI:49883"/>
    </ligand>
</feature>
<dbReference type="InterPro" id="IPR000445">
    <property type="entry name" value="HhH_motif"/>
</dbReference>
<dbReference type="FunFam" id="1.10.340.30:FF:000001">
    <property type="entry name" value="Endonuclease III"/>
    <property type="match status" value="1"/>
</dbReference>
<keyword evidence="10 12" id="KW-0456">Lyase</keyword>
<dbReference type="HAMAP" id="MF_00942">
    <property type="entry name" value="Nth"/>
    <property type="match status" value="1"/>
</dbReference>
<dbReference type="EMBL" id="FOQK01000026">
    <property type="protein sequence ID" value="SFI28560.1"/>
    <property type="molecule type" value="Genomic_DNA"/>
</dbReference>
<dbReference type="Pfam" id="PF10576">
    <property type="entry name" value="EndIII_4Fe-2S"/>
    <property type="match status" value="1"/>
</dbReference>
<comment type="similarity">
    <text evidence="1 12">Belongs to the Nth/MutY family.</text>
</comment>
<dbReference type="GO" id="GO:0051539">
    <property type="term" value="F:4 iron, 4 sulfur cluster binding"/>
    <property type="evidence" value="ECO:0007669"/>
    <property type="project" value="UniProtKB-UniRule"/>
</dbReference>
<evidence type="ECO:0000313" key="14">
    <source>
        <dbReference type="EMBL" id="SFI28560.1"/>
    </source>
</evidence>
<comment type="catalytic activity">
    <reaction evidence="12">
        <text>2'-deoxyribonucleotide-(2'-deoxyribose 5'-phosphate)-2'-deoxyribonucleotide-DNA = a 3'-end 2'-deoxyribonucleotide-(2,3-dehydro-2,3-deoxyribose 5'-phosphate)-DNA + a 5'-end 5'-phospho-2'-deoxyribonucleoside-DNA + H(+)</text>
        <dbReference type="Rhea" id="RHEA:66592"/>
        <dbReference type="Rhea" id="RHEA-COMP:13180"/>
        <dbReference type="Rhea" id="RHEA-COMP:16897"/>
        <dbReference type="Rhea" id="RHEA-COMP:17067"/>
        <dbReference type="ChEBI" id="CHEBI:15378"/>
        <dbReference type="ChEBI" id="CHEBI:136412"/>
        <dbReference type="ChEBI" id="CHEBI:157695"/>
        <dbReference type="ChEBI" id="CHEBI:167181"/>
        <dbReference type="EC" id="4.2.99.18"/>
    </reaction>
</comment>
<evidence type="ECO:0000313" key="15">
    <source>
        <dbReference type="Proteomes" id="UP000183639"/>
    </source>
</evidence>
<organism evidence="14 15">
    <name type="scientific">Selenomonas ruminantium</name>
    <dbReference type="NCBI Taxonomy" id="971"/>
    <lineage>
        <taxon>Bacteria</taxon>
        <taxon>Bacillati</taxon>
        <taxon>Bacillota</taxon>
        <taxon>Negativicutes</taxon>
        <taxon>Selenomonadales</taxon>
        <taxon>Selenomonadaceae</taxon>
        <taxon>Selenomonas</taxon>
    </lineage>
</organism>
<feature type="domain" description="HhH-GPD" evidence="13">
    <location>
        <begin position="40"/>
        <end position="187"/>
    </location>
</feature>
<dbReference type="GO" id="GO:0140078">
    <property type="term" value="F:class I DNA-(apurinic or apyrimidinic site) endonuclease activity"/>
    <property type="evidence" value="ECO:0007669"/>
    <property type="project" value="UniProtKB-EC"/>
</dbReference>
<dbReference type="CDD" id="cd00056">
    <property type="entry name" value="ENDO3c"/>
    <property type="match status" value="1"/>
</dbReference>
<dbReference type="PROSITE" id="PS01155">
    <property type="entry name" value="ENDONUCLEASE_III_2"/>
    <property type="match status" value="1"/>
</dbReference>
<keyword evidence="6 12" id="KW-0408">Iron</keyword>
<dbReference type="PIRSF" id="PIRSF001435">
    <property type="entry name" value="Nth"/>
    <property type="match status" value="1"/>
</dbReference>
<dbReference type="PANTHER" id="PTHR10359:SF18">
    <property type="entry name" value="ENDONUCLEASE III"/>
    <property type="match status" value="1"/>
</dbReference>